<evidence type="ECO:0000256" key="1">
    <source>
        <dbReference type="ARBA" id="ARBA00008535"/>
    </source>
</evidence>
<keyword evidence="8" id="KW-1185">Reference proteome</keyword>
<dbReference type="STRING" id="42514.ENSPNAP00000029178"/>
<dbReference type="SUPFAM" id="SSF52540">
    <property type="entry name" value="P-loop containing nucleoside triphosphate hydrolases"/>
    <property type="match status" value="2"/>
</dbReference>
<dbReference type="PROSITE" id="PS51720">
    <property type="entry name" value="G_AIG1"/>
    <property type="match status" value="2"/>
</dbReference>
<accession>A0A3B4E0E0</accession>
<name>A0A3B4E0E0_PYGNA</name>
<feature type="region of interest" description="Disordered" evidence="5">
    <location>
        <begin position="116"/>
        <end position="157"/>
    </location>
</feature>
<reference evidence="7" key="2">
    <citation type="submission" date="2025-08" db="UniProtKB">
        <authorList>
            <consortium name="Ensembl"/>
        </authorList>
    </citation>
    <scope>IDENTIFICATION</scope>
</reference>
<reference evidence="7 8" key="1">
    <citation type="submission" date="2020-10" db="EMBL/GenBank/DDBJ databases">
        <title>Pygocentrus nattereri (red-bellied piranha) genome, fPygNat1, primary haplotype.</title>
        <authorList>
            <person name="Myers G."/>
            <person name="Meyer A."/>
            <person name="Karagic N."/>
            <person name="Pippel M."/>
            <person name="Winkler S."/>
            <person name="Tracey A."/>
            <person name="Wood J."/>
            <person name="Formenti G."/>
            <person name="Howe K."/>
            <person name="Fedrigo O."/>
            <person name="Jarvis E.D."/>
        </authorList>
    </citation>
    <scope>NUCLEOTIDE SEQUENCE [LARGE SCALE GENOMIC DNA]</scope>
</reference>
<keyword evidence="4" id="KW-0175">Coiled coil</keyword>
<dbReference type="Pfam" id="PF04548">
    <property type="entry name" value="AIG1"/>
    <property type="match status" value="2"/>
</dbReference>
<dbReference type="InterPro" id="IPR045058">
    <property type="entry name" value="GIMA/IAN/Toc"/>
</dbReference>
<dbReference type="CDD" id="cd01852">
    <property type="entry name" value="AIG1"/>
    <property type="match status" value="1"/>
</dbReference>
<evidence type="ECO:0000313" key="7">
    <source>
        <dbReference type="Ensembl" id="ENSPNAP00000029178.2"/>
    </source>
</evidence>
<dbReference type="Gene3D" id="3.40.50.300">
    <property type="entry name" value="P-loop containing nucleotide triphosphate hydrolases"/>
    <property type="match status" value="3"/>
</dbReference>
<keyword evidence="2" id="KW-0547">Nucleotide-binding</keyword>
<organism evidence="7 8">
    <name type="scientific">Pygocentrus nattereri</name>
    <name type="common">Red-bellied piranha</name>
    <dbReference type="NCBI Taxonomy" id="42514"/>
    <lineage>
        <taxon>Eukaryota</taxon>
        <taxon>Metazoa</taxon>
        <taxon>Chordata</taxon>
        <taxon>Craniata</taxon>
        <taxon>Vertebrata</taxon>
        <taxon>Euteleostomi</taxon>
        <taxon>Actinopterygii</taxon>
        <taxon>Neopterygii</taxon>
        <taxon>Teleostei</taxon>
        <taxon>Ostariophysi</taxon>
        <taxon>Characiformes</taxon>
        <taxon>Characoidei</taxon>
        <taxon>Pygocentrus</taxon>
    </lineage>
</organism>
<evidence type="ECO:0000256" key="2">
    <source>
        <dbReference type="ARBA" id="ARBA00022741"/>
    </source>
</evidence>
<feature type="domain" description="AIG1-type G" evidence="6">
    <location>
        <begin position="397"/>
        <end position="599"/>
    </location>
</feature>
<comment type="similarity">
    <text evidence="1">Belongs to the TRAFAC class TrmE-Era-EngA-EngB-Septin-like GTPase superfamily. AIG1/Toc34/Toc159-like paraseptin GTPase family. IAN subfamily.</text>
</comment>
<feature type="region of interest" description="Disordered" evidence="5">
    <location>
        <begin position="700"/>
        <end position="960"/>
    </location>
</feature>
<dbReference type="OMA" id="HINAHME"/>
<dbReference type="GO" id="GO:0005525">
    <property type="term" value="F:GTP binding"/>
    <property type="evidence" value="ECO:0007669"/>
    <property type="project" value="UniProtKB-KW"/>
</dbReference>
<feature type="compositionally biased region" description="Polar residues" evidence="5">
    <location>
        <begin position="147"/>
        <end position="157"/>
    </location>
</feature>
<sequence>MTLCAPGPHIIMLVMQPQDFTETDRNQLNNIYRYLSDDALKHTMVLTTQKPQSGSSVDPDDWSFSEENIIEKIKWHFDLESGSSHSALMEQMEKMVKENGEAHFQWDEFMMAPLTTEQQQQQKMPEQTPGKNIPHKDRRQQKEASGRSWNPFSRGGQQEVPQRLNLVLCASDGALKALVSDLILGPNKCRPESSSECVRRDGVVSKRPITLVEMPALYNTPHSEEEVMQEALHCFSLCDPGVHAFILIIPVGPLTDEDKGEMEKIQNIFSSKVNNYLIVLFTAQQNDSTAKDFTEQNMDIKNFLATCKHKYILVNTKTGKKNKQTSEKLLNEIEEMTETQPYSLYMYVKAQEERVRCELQEELSKKEKEVQDLEEEIQKLKRQLQLEGEDKDEPQVSHDLRIVLIGKTGSGKSATGNTILGRDEFKSEISLSAVTRVCKKGVGEVEGKSVAVVDTPGLFDTTLSNEDIQQEIVKCVSLSAPGPHAFIIVLTLGRFTIEEYATLELIKKTFGPKAAMFTIVLFTGGDKLGNKSIEQFIEENNTEQINKVLRDCGQRFLAFNNNEKEDRTQVSRLLRQIEMVINSNTSSKYFTNNMFEEAEMSIKKRIEEILKEKEREIEAEKEKLEAKYSEEMEDMKRRQEEEKQKADEEKLQTERKFEEKMEIFKKEFEAKNELEKKKREMEDKKRLEEEKIQKMKWQTRITELETENQEQRAEFEKQLRDREEEDKKTEERYKQEKEILMNQQKSAMEELRIRQEEERKRKDLEENKRREEEENERQNWERKIKEAEHEKNEVQEDLKQKQSEWEDEKKREMERRVEEDLLRKQRHTEELRAKEEEQDRLREEFEKKMKEERHQREEEKRQWREESERKEKENEEKKRAMEAQMKEQYEQLEKTRREEWERRKREDDERREEEMQRQQKLREEMERERQEDITRREREETARREKEEKEREEMTKNYDQKMEEMRNKYEDEARKQAEQLNEFHERKEKHFQEMIEEYEKQYKVLENLFKSTKAENTEEMNKIQEELDELKTQSKCVIQ</sequence>
<feature type="compositionally biased region" description="Basic and acidic residues" evidence="5">
    <location>
        <begin position="709"/>
        <end position="739"/>
    </location>
</feature>
<evidence type="ECO:0000313" key="8">
    <source>
        <dbReference type="Proteomes" id="UP001501920"/>
    </source>
</evidence>
<protein>
    <recommendedName>
        <fullName evidence="6">AIG1-type G domain-containing protein</fullName>
    </recommendedName>
</protein>
<dbReference type="InterPro" id="IPR027417">
    <property type="entry name" value="P-loop_NTPase"/>
</dbReference>
<feature type="domain" description="AIG1-type G" evidence="6">
    <location>
        <begin position="161"/>
        <end position="351"/>
    </location>
</feature>
<dbReference type="FunFam" id="3.40.50.300:FF:000366">
    <property type="entry name" value="GTPase, IMAP family member 2"/>
    <property type="match status" value="1"/>
</dbReference>
<evidence type="ECO:0000259" key="6">
    <source>
        <dbReference type="PROSITE" id="PS51720"/>
    </source>
</evidence>
<feature type="compositionally biased region" description="Basic and acidic residues" evidence="5">
    <location>
        <begin position="747"/>
        <end position="960"/>
    </location>
</feature>
<evidence type="ECO:0000256" key="5">
    <source>
        <dbReference type="SAM" id="MobiDB-lite"/>
    </source>
</evidence>
<reference evidence="7" key="3">
    <citation type="submission" date="2025-09" db="UniProtKB">
        <authorList>
            <consortium name="Ensembl"/>
        </authorList>
    </citation>
    <scope>IDENTIFICATION</scope>
</reference>
<evidence type="ECO:0000256" key="4">
    <source>
        <dbReference type="SAM" id="Coils"/>
    </source>
</evidence>
<feature type="region of interest" description="Disordered" evidence="5">
    <location>
        <begin position="628"/>
        <end position="651"/>
    </location>
</feature>
<feature type="coiled-coil region" evidence="4">
    <location>
        <begin position="356"/>
        <end position="390"/>
    </location>
</feature>
<dbReference type="Ensembl" id="ENSPNAT00000016041.2">
    <property type="protein sequence ID" value="ENSPNAP00000029178.2"/>
    <property type="gene ID" value="ENSPNAG00000003364.2"/>
</dbReference>
<dbReference type="Proteomes" id="UP001501920">
    <property type="component" value="Chromosome 12"/>
</dbReference>
<dbReference type="InterPro" id="IPR006703">
    <property type="entry name" value="G_AIG1"/>
</dbReference>
<dbReference type="PANTHER" id="PTHR10903">
    <property type="entry name" value="GTPASE, IMAP FAMILY MEMBER-RELATED"/>
    <property type="match status" value="1"/>
</dbReference>
<evidence type="ECO:0000256" key="3">
    <source>
        <dbReference type="ARBA" id="ARBA00023134"/>
    </source>
</evidence>
<dbReference type="GeneTree" id="ENSGT00940000164100"/>
<dbReference type="PANTHER" id="PTHR10903:SF170">
    <property type="entry name" value="GTPASE IMAP FAMILY MEMBER 7"/>
    <property type="match status" value="1"/>
</dbReference>
<dbReference type="AlphaFoldDB" id="A0A3B4E0E0"/>
<keyword evidence="3" id="KW-0342">GTP-binding</keyword>
<proteinExistence type="inferred from homology"/>